<organism evidence="2">
    <name type="scientific">marine metagenome</name>
    <dbReference type="NCBI Taxonomy" id="408172"/>
    <lineage>
        <taxon>unclassified sequences</taxon>
        <taxon>metagenomes</taxon>
        <taxon>ecological metagenomes</taxon>
    </lineage>
</organism>
<evidence type="ECO:0000313" key="2">
    <source>
        <dbReference type="EMBL" id="SUZ66983.1"/>
    </source>
</evidence>
<sequence length="325" mass="36931">MKVQRSHKKTAGIVLLAGIIFSPLVILAQPSSDSSTLPRLGNGRPDMQGTWDFRTITPLQRPSSLEGKEFLTEDEFQEFEDSELVRRDRDNFTDTTTTGDYNQFWYDRGEELLDDMRTSLVTDPPDGRIPSLTEAARDRNSSRREAARLAEGIEARPLAERCIMGFNSGPPMIPSAYNNNVQIVQTDDYFVIHNEMIHNIRPVRLTDTEHRDVPRKWEGDSVATWEGDTLIVETKNFARATSFGNSSANMHLTEKFWLIDANTLGYEFTLSDPATWTAPWTVMFPMRRAELPMYEYACHEGNYSMAGILGGWRRLEALGQPGQQN</sequence>
<gene>
    <name evidence="2" type="ORF">METZ01_LOCUS19837</name>
</gene>
<name>A0A381PND7_9ZZZZ</name>
<dbReference type="EMBL" id="UINC01000999">
    <property type="protein sequence ID" value="SUZ66983.1"/>
    <property type="molecule type" value="Genomic_DNA"/>
</dbReference>
<proteinExistence type="predicted"/>
<protein>
    <submittedName>
        <fullName evidence="2">Uncharacterized protein</fullName>
    </submittedName>
</protein>
<dbReference type="AlphaFoldDB" id="A0A381PND7"/>
<feature type="region of interest" description="Disordered" evidence="1">
    <location>
        <begin position="121"/>
        <end position="142"/>
    </location>
</feature>
<reference evidence="2" key="1">
    <citation type="submission" date="2018-05" db="EMBL/GenBank/DDBJ databases">
        <authorList>
            <person name="Lanie J.A."/>
            <person name="Ng W.-L."/>
            <person name="Kazmierczak K.M."/>
            <person name="Andrzejewski T.M."/>
            <person name="Davidsen T.M."/>
            <person name="Wayne K.J."/>
            <person name="Tettelin H."/>
            <person name="Glass J.I."/>
            <person name="Rusch D."/>
            <person name="Podicherti R."/>
            <person name="Tsui H.-C.T."/>
            <person name="Winkler M.E."/>
        </authorList>
    </citation>
    <scope>NUCLEOTIDE SEQUENCE</scope>
</reference>
<evidence type="ECO:0000256" key="1">
    <source>
        <dbReference type="SAM" id="MobiDB-lite"/>
    </source>
</evidence>
<accession>A0A381PND7</accession>